<dbReference type="PANTHER" id="PTHR45453:SF2">
    <property type="entry name" value="HISTIDINE KINASE"/>
    <property type="match status" value="1"/>
</dbReference>
<dbReference type="RefSeq" id="WP_186855214.1">
    <property type="nucleotide sequence ID" value="NZ_JACOOY010000001.1"/>
</dbReference>
<comment type="catalytic activity">
    <reaction evidence="1">
        <text>ATP + protein L-histidine = ADP + protein N-phospho-L-histidine.</text>
        <dbReference type="EC" id="2.7.13.3"/>
    </reaction>
</comment>
<dbReference type="EC" id="2.7.13.3" evidence="3"/>
<gene>
    <name evidence="14" type="ORF">H8S07_00655</name>
</gene>
<dbReference type="GO" id="GO:0016301">
    <property type="term" value="F:kinase activity"/>
    <property type="evidence" value="ECO:0007669"/>
    <property type="project" value="UniProtKB-KW"/>
</dbReference>
<keyword evidence="11" id="KW-0175">Coiled coil</keyword>
<feature type="domain" description="Histidine kinase" evidence="13">
    <location>
        <begin position="124"/>
        <end position="327"/>
    </location>
</feature>
<dbReference type="PROSITE" id="PS50109">
    <property type="entry name" value="HIS_KIN"/>
    <property type="match status" value="1"/>
</dbReference>
<evidence type="ECO:0000256" key="8">
    <source>
        <dbReference type="ARBA" id="ARBA00022989"/>
    </source>
</evidence>
<keyword evidence="5" id="KW-0808">Transferase</keyword>
<dbReference type="PRINTS" id="PR00344">
    <property type="entry name" value="BCTRLSENSOR"/>
</dbReference>
<reference evidence="14 15" key="1">
    <citation type="submission" date="2020-08" db="EMBL/GenBank/DDBJ databases">
        <title>Genome public.</title>
        <authorList>
            <person name="Liu C."/>
            <person name="Sun Q."/>
        </authorList>
    </citation>
    <scope>NUCLEOTIDE SEQUENCE [LARGE SCALE GENOMIC DNA]</scope>
    <source>
        <strain evidence="14 15">NSJ-36</strain>
    </source>
</reference>
<proteinExistence type="predicted"/>
<feature type="transmembrane region" description="Helical" evidence="12">
    <location>
        <begin position="40"/>
        <end position="59"/>
    </location>
</feature>
<keyword evidence="8 12" id="KW-1133">Transmembrane helix</keyword>
<evidence type="ECO:0000256" key="5">
    <source>
        <dbReference type="ARBA" id="ARBA00022679"/>
    </source>
</evidence>
<dbReference type="InterPro" id="IPR004358">
    <property type="entry name" value="Sig_transdc_His_kin-like_C"/>
</dbReference>
<dbReference type="SUPFAM" id="SSF55874">
    <property type="entry name" value="ATPase domain of HSP90 chaperone/DNA topoisomerase II/histidine kinase"/>
    <property type="match status" value="1"/>
</dbReference>
<evidence type="ECO:0000256" key="11">
    <source>
        <dbReference type="SAM" id="Coils"/>
    </source>
</evidence>
<evidence type="ECO:0000256" key="3">
    <source>
        <dbReference type="ARBA" id="ARBA00012438"/>
    </source>
</evidence>
<evidence type="ECO:0000256" key="9">
    <source>
        <dbReference type="ARBA" id="ARBA00023012"/>
    </source>
</evidence>
<evidence type="ECO:0000313" key="14">
    <source>
        <dbReference type="EMBL" id="MBC5663798.1"/>
    </source>
</evidence>
<evidence type="ECO:0000256" key="10">
    <source>
        <dbReference type="ARBA" id="ARBA00023136"/>
    </source>
</evidence>
<keyword evidence="4" id="KW-1003">Cell membrane</keyword>
<evidence type="ECO:0000256" key="2">
    <source>
        <dbReference type="ARBA" id="ARBA00004651"/>
    </source>
</evidence>
<organism evidence="14 15">
    <name type="scientific">Dorea hominis</name>
    <dbReference type="NCBI Taxonomy" id="2763040"/>
    <lineage>
        <taxon>Bacteria</taxon>
        <taxon>Bacillati</taxon>
        <taxon>Bacillota</taxon>
        <taxon>Clostridia</taxon>
        <taxon>Lachnospirales</taxon>
        <taxon>Lachnospiraceae</taxon>
        <taxon>Dorea</taxon>
    </lineage>
</organism>
<sequence length="331" mass="38826">MKILRAYIKEHRTQICMYLGAYGIFFVIFDLYHIDLACVEYAFLLSGVWSLLYAVLGFVRYRRTHRELQNVIKGEKEQILEFAEETTLLEQDYQKLVQKLYTQINETESEQAIERQDMLDYYSMWAHQIKTPIAAMNLLLQTEKEEHPVLVRELEMELFKIQQYVEMVLTYLRMEDMSADLSFAVCDLDTVIRQVVRKYSKMFILKKITLVYEPIQETVLTDEKWLSFVLEQLLSNALKYTENGSVHIYKKGQILVVEDTGIGIREEDLPRIFERGFTGYNGRNDKKSTGIGLYLCKSVMDKLQHGLWLKSEAGKGTRACMDLSREKLPIE</sequence>
<evidence type="ECO:0000256" key="1">
    <source>
        <dbReference type="ARBA" id="ARBA00000085"/>
    </source>
</evidence>
<evidence type="ECO:0000256" key="12">
    <source>
        <dbReference type="SAM" id="Phobius"/>
    </source>
</evidence>
<keyword evidence="6 12" id="KW-0812">Transmembrane</keyword>
<feature type="transmembrane region" description="Helical" evidence="12">
    <location>
        <begin position="15"/>
        <end position="34"/>
    </location>
</feature>
<dbReference type="Gene3D" id="3.30.565.10">
    <property type="entry name" value="Histidine kinase-like ATPase, C-terminal domain"/>
    <property type="match status" value="1"/>
</dbReference>
<dbReference type="Pfam" id="PF02518">
    <property type="entry name" value="HATPase_c"/>
    <property type="match status" value="1"/>
</dbReference>
<dbReference type="InterPro" id="IPR050351">
    <property type="entry name" value="BphY/WalK/GraS-like"/>
</dbReference>
<evidence type="ECO:0000256" key="4">
    <source>
        <dbReference type="ARBA" id="ARBA00022475"/>
    </source>
</evidence>
<dbReference type="InterPro" id="IPR036890">
    <property type="entry name" value="HATPase_C_sf"/>
</dbReference>
<evidence type="ECO:0000313" key="15">
    <source>
        <dbReference type="Proteomes" id="UP000647235"/>
    </source>
</evidence>
<keyword evidence="15" id="KW-1185">Reference proteome</keyword>
<keyword evidence="7 14" id="KW-0418">Kinase</keyword>
<dbReference type="Proteomes" id="UP000647235">
    <property type="component" value="Unassembled WGS sequence"/>
</dbReference>
<dbReference type="SMART" id="SM00387">
    <property type="entry name" value="HATPase_c"/>
    <property type="match status" value="1"/>
</dbReference>
<dbReference type="InterPro" id="IPR005467">
    <property type="entry name" value="His_kinase_dom"/>
</dbReference>
<keyword evidence="10 12" id="KW-0472">Membrane</keyword>
<evidence type="ECO:0000256" key="6">
    <source>
        <dbReference type="ARBA" id="ARBA00022692"/>
    </source>
</evidence>
<comment type="subcellular location">
    <subcellularLocation>
        <location evidence="2">Cell membrane</location>
        <topology evidence="2">Multi-pass membrane protein</topology>
    </subcellularLocation>
</comment>
<name>A0ABR7ER21_9FIRM</name>
<keyword evidence="9" id="KW-0902">Two-component regulatory system</keyword>
<feature type="coiled-coil region" evidence="11">
    <location>
        <begin position="65"/>
        <end position="110"/>
    </location>
</feature>
<dbReference type="EMBL" id="JACOOY010000001">
    <property type="protein sequence ID" value="MBC5663798.1"/>
    <property type="molecule type" value="Genomic_DNA"/>
</dbReference>
<protein>
    <recommendedName>
        <fullName evidence="3">histidine kinase</fullName>
        <ecNumber evidence="3">2.7.13.3</ecNumber>
    </recommendedName>
</protein>
<evidence type="ECO:0000259" key="13">
    <source>
        <dbReference type="PROSITE" id="PS50109"/>
    </source>
</evidence>
<dbReference type="InterPro" id="IPR003594">
    <property type="entry name" value="HATPase_dom"/>
</dbReference>
<accession>A0ABR7ER21</accession>
<evidence type="ECO:0000256" key="7">
    <source>
        <dbReference type="ARBA" id="ARBA00022777"/>
    </source>
</evidence>
<comment type="caution">
    <text evidence="14">The sequence shown here is derived from an EMBL/GenBank/DDBJ whole genome shotgun (WGS) entry which is preliminary data.</text>
</comment>
<dbReference type="PANTHER" id="PTHR45453">
    <property type="entry name" value="PHOSPHATE REGULON SENSOR PROTEIN PHOR"/>
    <property type="match status" value="1"/>
</dbReference>